<proteinExistence type="predicted"/>
<accession>A0A7D9LPP0</accession>
<evidence type="ECO:0000313" key="1">
    <source>
        <dbReference type="EMBL" id="CAB4036885.1"/>
    </source>
</evidence>
<dbReference type="EMBL" id="CACRXK020022513">
    <property type="protein sequence ID" value="CAB4036885.1"/>
    <property type="molecule type" value="Genomic_DNA"/>
</dbReference>
<comment type="caution">
    <text evidence="1">The sequence shown here is derived from an EMBL/GenBank/DDBJ whole genome shotgun (WGS) entry which is preliminary data.</text>
</comment>
<dbReference type="Proteomes" id="UP001152795">
    <property type="component" value="Unassembled WGS sequence"/>
</dbReference>
<dbReference type="AlphaFoldDB" id="A0A7D9LPP0"/>
<evidence type="ECO:0000313" key="2">
    <source>
        <dbReference type="Proteomes" id="UP001152795"/>
    </source>
</evidence>
<reference evidence="1" key="1">
    <citation type="submission" date="2020-04" db="EMBL/GenBank/DDBJ databases">
        <authorList>
            <person name="Alioto T."/>
            <person name="Alioto T."/>
            <person name="Gomez Garrido J."/>
        </authorList>
    </citation>
    <scope>NUCLEOTIDE SEQUENCE</scope>
    <source>
        <strain evidence="1">A484AB</strain>
    </source>
</reference>
<keyword evidence="2" id="KW-1185">Reference proteome</keyword>
<gene>
    <name evidence="1" type="ORF">PACLA_8A059590</name>
</gene>
<name>A0A7D9LPP0_PARCT</name>
<organism evidence="1 2">
    <name type="scientific">Paramuricea clavata</name>
    <name type="common">Red gorgonian</name>
    <name type="synonym">Violescent sea-whip</name>
    <dbReference type="NCBI Taxonomy" id="317549"/>
    <lineage>
        <taxon>Eukaryota</taxon>
        <taxon>Metazoa</taxon>
        <taxon>Cnidaria</taxon>
        <taxon>Anthozoa</taxon>
        <taxon>Octocorallia</taxon>
        <taxon>Malacalcyonacea</taxon>
        <taxon>Plexauridae</taxon>
        <taxon>Paramuricea</taxon>
    </lineage>
</organism>
<sequence>MVRRGLVKLKSFVVDLFGDEGKWSSPGESAKLFQSNWISITWYANTESILFQGEPGIKLKELIENSSKNRTTTNLINISESKCYDRLFDELIEVKQSVANMSSAMNKLYDHVAFTVNSIYSQDLTSKKTVSECGIQTDIYPMSSNLAHIDNQGTIFKNAVCEIGIQTDVNPVNEILTQNRVKEHIPSSFYELSTDLEGTKLDIVIMERKIASGVRENGQALDQTRAELADIRDDQQKAAHRDKAIIELLSKQNKCSL</sequence>
<protein>
    <submittedName>
        <fullName evidence="1">Uncharacterized protein</fullName>
    </submittedName>
</protein>